<reference evidence="2" key="1">
    <citation type="journal article" date="2019" name="Int. J. Syst. Evol. Microbiol.">
        <title>The Global Catalogue of Microorganisms (GCM) 10K type strain sequencing project: providing services to taxonomists for standard genome sequencing and annotation.</title>
        <authorList>
            <consortium name="The Broad Institute Genomics Platform"/>
            <consortium name="The Broad Institute Genome Sequencing Center for Infectious Disease"/>
            <person name="Wu L."/>
            <person name="Ma J."/>
        </authorList>
    </citation>
    <scope>NUCLEOTIDE SEQUENCE [LARGE SCALE GENOMIC DNA]</scope>
    <source>
        <strain evidence="2">JCM 17712</strain>
    </source>
</reference>
<sequence>MDLIEKYNPYECVTYDFGDYHLMRFKIQKESFFSHRVKTAKETHFNKEDRDSLYANIISKTSCISLVGRG</sequence>
<name>A0ABP9N125_9HYPH</name>
<protein>
    <submittedName>
        <fullName evidence="1">Uncharacterized protein</fullName>
    </submittedName>
</protein>
<dbReference type="Proteomes" id="UP001500864">
    <property type="component" value="Unassembled WGS sequence"/>
</dbReference>
<keyword evidence="2" id="KW-1185">Reference proteome</keyword>
<evidence type="ECO:0000313" key="2">
    <source>
        <dbReference type="Proteomes" id="UP001500864"/>
    </source>
</evidence>
<gene>
    <name evidence="1" type="ORF">GCM10023261_07300</name>
</gene>
<dbReference type="EMBL" id="BAABIZ010000005">
    <property type="protein sequence ID" value="GAA5106661.1"/>
    <property type="molecule type" value="Genomic_DNA"/>
</dbReference>
<accession>A0ABP9N125</accession>
<evidence type="ECO:0000313" key="1">
    <source>
        <dbReference type="EMBL" id="GAA5106661.1"/>
    </source>
</evidence>
<comment type="caution">
    <text evidence="1">The sequence shown here is derived from an EMBL/GenBank/DDBJ whole genome shotgun (WGS) entry which is preliminary data.</text>
</comment>
<organism evidence="1 2">
    <name type="scientific">Bartonella jaculi</name>
    <dbReference type="NCBI Taxonomy" id="686226"/>
    <lineage>
        <taxon>Bacteria</taxon>
        <taxon>Pseudomonadati</taxon>
        <taxon>Pseudomonadota</taxon>
        <taxon>Alphaproteobacteria</taxon>
        <taxon>Hyphomicrobiales</taxon>
        <taxon>Bartonellaceae</taxon>
        <taxon>Bartonella</taxon>
    </lineage>
</organism>
<proteinExistence type="predicted"/>